<dbReference type="InterPro" id="IPR006127">
    <property type="entry name" value="ZnuA-like"/>
</dbReference>
<dbReference type="PANTHER" id="PTHR42953">
    <property type="entry name" value="HIGH-AFFINITY ZINC UPTAKE SYSTEM PROTEIN ZNUA-RELATED"/>
    <property type="match status" value="1"/>
</dbReference>
<name>A0A517WGU3_9PLAN</name>
<dbReference type="GO" id="GO:0046872">
    <property type="term" value="F:metal ion binding"/>
    <property type="evidence" value="ECO:0007669"/>
    <property type="project" value="InterPro"/>
</dbReference>
<keyword evidence="4" id="KW-0175">Coiled coil</keyword>
<dbReference type="AlphaFoldDB" id="A0A517WGU3"/>
<evidence type="ECO:0000313" key="5">
    <source>
        <dbReference type="EMBL" id="QDU04462.1"/>
    </source>
</evidence>
<evidence type="ECO:0000313" key="6">
    <source>
        <dbReference type="Proteomes" id="UP000320722"/>
    </source>
</evidence>
<dbReference type="Gene3D" id="3.40.50.1980">
    <property type="entry name" value="Nitrogenase molybdenum iron protein domain"/>
    <property type="match status" value="2"/>
</dbReference>
<dbReference type="EMBL" id="CP036347">
    <property type="protein sequence ID" value="QDU04462.1"/>
    <property type="molecule type" value="Genomic_DNA"/>
</dbReference>
<protein>
    <submittedName>
        <fullName evidence="5">Manganese ABC transporter substrate-binding lipoprotein</fullName>
    </submittedName>
</protein>
<dbReference type="PANTHER" id="PTHR42953:SF3">
    <property type="entry name" value="HIGH-AFFINITY ZINC UPTAKE SYSTEM PROTEIN ZNUA"/>
    <property type="match status" value="1"/>
</dbReference>
<dbReference type="InterPro" id="IPR050492">
    <property type="entry name" value="Bact_metal-bind_prot9"/>
</dbReference>
<evidence type="ECO:0000256" key="4">
    <source>
        <dbReference type="SAM" id="Coils"/>
    </source>
</evidence>
<evidence type="ECO:0000256" key="1">
    <source>
        <dbReference type="ARBA" id="ARBA00011028"/>
    </source>
</evidence>
<evidence type="ECO:0000256" key="3">
    <source>
        <dbReference type="ARBA" id="ARBA00022729"/>
    </source>
</evidence>
<proteinExistence type="inferred from homology"/>
<keyword evidence="3" id="KW-0732">Signal</keyword>
<feature type="coiled-coil region" evidence="4">
    <location>
        <begin position="187"/>
        <end position="214"/>
    </location>
</feature>
<dbReference type="GO" id="GO:0030001">
    <property type="term" value="P:metal ion transport"/>
    <property type="evidence" value="ECO:0007669"/>
    <property type="project" value="InterPro"/>
</dbReference>
<dbReference type="PROSITE" id="PS51257">
    <property type="entry name" value="PROKAR_LIPOPROTEIN"/>
    <property type="match status" value="1"/>
</dbReference>
<dbReference type="Pfam" id="PF01297">
    <property type="entry name" value="ZnuA"/>
    <property type="match status" value="1"/>
</dbReference>
<keyword evidence="5" id="KW-0449">Lipoprotein</keyword>
<accession>A0A517WGU3</accession>
<gene>
    <name evidence="5" type="primary">psaA</name>
    <name evidence="5" type="ORF">V6x_41900</name>
</gene>
<dbReference type="SUPFAM" id="SSF53807">
    <property type="entry name" value="Helical backbone' metal receptor"/>
    <property type="match status" value="1"/>
</dbReference>
<sequence length="325" mass="36701">MKRILKALKQAARTSSFYSITSSLLILLVTISGCDQKDIPAEGPALQIEQVDVYVVNYPLAFFTKRLGGELVQITFPVPADQVPAYWEPDENDMTGFQSADLILLNGADYAKWTLRTSLPWSRTVVTTRNVEDQIIEVPNAVTHQHGLEGEHSHAGLASETWIDPQMAISQAGVIKDELQKLLPNSADVIENNFEQLKDELQQLDKEFNSVFAKSKLPWTASCPAFQYLGRRYHPQLKTVNWDPSVPPTEEQWAEFHKLLAGKESLFMLWTDQPDTKTLDRLKSRGVQVVVFRLAEQDNQLNDYLSIMRDNLDNLKAATATQTVK</sequence>
<evidence type="ECO:0000256" key="2">
    <source>
        <dbReference type="ARBA" id="ARBA00022448"/>
    </source>
</evidence>
<keyword evidence="2" id="KW-0813">Transport</keyword>
<reference evidence="5 6" key="1">
    <citation type="submission" date="2019-02" db="EMBL/GenBank/DDBJ databases">
        <title>Deep-cultivation of Planctomycetes and their phenomic and genomic characterization uncovers novel biology.</title>
        <authorList>
            <person name="Wiegand S."/>
            <person name="Jogler M."/>
            <person name="Boedeker C."/>
            <person name="Pinto D."/>
            <person name="Vollmers J."/>
            <person name="Rivas-Marin E."/>
            <person name="Kohn T."/>
            <person name="Peeters S.H."/>
            <person name="Heuer A."/>
            <person name="Rast P."/>
            <person name="Oberbeckmann S."/>
            <person name="Bunk B."/>
            <person name="Jeske O."/>
            <person name="Meyerdierks A."/>
            <person name="Storesund J.E."/>
            <person name="Kallscheuer N."/>
            <person name="Luecker S."/>
            <person name="Lage O.M."/>
            <person name="Pohl T."/>
            <person name="Merkel B.J."/>
            <person name="Hornburger P."/>
            <person name="Mueller R.-W."/>
            <person name="Bruemmer F."/>
            <person name="Labrenz M."/>
            <person name="Spormann A.M."/>
            <person name="Op den Camp H."/>
            <person name="Overmann J."/>
            <person name="Amann R."/>
            <person name="Jetten M.S.M."/>
            <person name="Mascher T."/>
            <person name="Medema M.H."/>
            <person name="Devos D.P."/>
            <person name="Kaster A.-K."/>
            <person name="Ovreas L."/>
            <person name="Rohde M."/>
            <person name="Galperin M.Y."/>
            <person name="Jogler C."/>
        </authorList>
    </citation>
    <scope>NUCLEOTIDE SEQUENCE [LARGE SCALE GENOMIC DNA]</scope>
    <source>
        <strain evidence="5 6">V6</strain>
    </source>
</reference>
<organism evidence="5 6">
    <name type="scientific">Gimesia chilikensis</name>
    <dbReference type="NCBI Taxonomy" id="2605989"/>
    <lineage>
        <taxon>Bacteria</taxon>
        <taxon>Pseudomonadati</taxon>
        <taxon>Planctomycetota</taxon>
        <taxon>Planctomycetia</taxon>
        <taxon>Planctomycetales</taxon>
        <taxon>Planctomycetaceae</taxon>
        <taxon>Gimesia</taxon>
    </lineage>
</organism>
<dbReference type="Proteomes" id="UP000320722">
    <property type="component" value="Chromosome"/>
</dbReference>
<comment type="similarity">
    <text evidence="1">Belongs to the bacterial solute-binding protein 9 family.</text>
</comment>